<keyword evidence="2" id="KW-0677">Repeat</keyword>
<feature type="repeat" description="PPR" evidence="3">
    <location>
        <begin position="237"/>
        <end position="271"/>
    </location>
</feature>
<accession>A0A1S2YAU1</accession>
<proteinExistence type="inferred from homology"/>
<dbReference type="InterPro" id="IPR050667">
    <property type="entry name" value="PPR-containing_protein"/>
</dbReference>
<feature type="repeat" description="PPR" evidence="3">
    <location>
        <begin position="413"/>
        <end position="447"/>
    </location>
</feature>
<keyword evidence="4" id="KW-1185">Reference proteome</keyword>
<evidence type="ECO:0000313" key="4">
    <source>
        <dbReference type="Proteomes" id="UP000087171"/>
    </source>
</evidence>
<dbReference type="RefSeq" id="XP_004502080.1">
    <property type="nucleotide sequence ID" value="XM_004502023.3"/>
</dbReference>
<dbReference type="PANTHER" id="PTHR47939:SF10">
    <property type="entry name" value="PENTACOTRIPEPTIDE-REPEAT REGION OF PRORP DOMAIN-CONTAINING PROTEIN"/>
    <property type="match status" value="1"/>
</dbReference>
<dbReference type="InterPro" id="IPR002885">
    <property type="entry name" value="PPR_rpt"/>
</dbReference>
<dbReference type="SUPFAM" id="SSF81901">
    <property type="entry name" value="HCP-like"/>
    <property type="match status" value="1"/>
</dbReference>
<evidence type="ECO:0000256" key="2">
    <source>
        <dbReference type="ARBA" id="ARBA00022737"/>
    </source>
</evidence>
<dbReference type="InterPro" id="IPR011990">
    <property type="entry name" value="TPR-like_helical_dom_sf"/>
</dbReference>
<protein>
    <submittedName>
        <fullName evidence="5">Pentatricopeptide repeat-containing protein At3g02650, mitochondrial</fullName>
    </submittedName>
</protein>
<name>A0A1S2YAU1_CICAR</name>
<dbReference type="PROSITE" id="PS51375">
    <property type="entry name" value="PPR"/>
    <property type="match status" value="6"/>
</dbReference>
<dbReference type="GeneID" id="101488988"/>
<dbReference type="Pfam" id="PF01535">
    <property type="entry name" value="PPR"/>
    <property type="match status" value="4"/>
</dbReference>
<feature type="repeat" description="PPR" evidence="3">
    <location>
        <begin position="518"/>
        <end position="553"/>
    </location>
</feature>
<feature type="repeat" description="PPR" evidence="3">
    <location>
        <begin position="483"/>
        <end position="517"/>
    </location>
</feature>
<sequence length="581" mass="65307">MWRSILARQRYPIRHYNAYASPPFQFQVPLSNFILNSPKSITTSSSYSLGFPQISYLSNIINNPRFFSNQVASQNDSPVDSYSPQNHDDAVHLENDDGVGVENNNDDGVEHGIGIEEEEEVKEVYQIDEEKLEKVVSLLQNSDDGSFESSLDGMNLSLHQDFFIKAIETVPLVLGENLVRFFKWALNENKSLELSTTVVESLVFTICNSSGSLRNKDIYSLWELVKEIGEKQSGVINVTILNELISCFSKLGKGKAALEVFERFDVFQCVPDAESYYFTIEALCRRSDFDLACSVCEKMLDAQRIPDGEKVGRILSWLCKGEKVKEAHKVYMTAIDNKMYPPLACVKFLVANLCHKNENVQLALEVLNDIPLEKRKLAIKPFSAVVQALCRIKDVDAAKQVVLKMIADGPLPGNAVFNFVITGYSKAGEMGQAVEILRLLESRGLKPDVYSYAVIASAYSNGGEMEEARKILEEAKKKHSKLGPVMYHTLIRGYCKLERFDEALELLAEMKDFGVRATADEYEKLIQSLCLKALDWERAEKLQQEMKENGLHLKGITRALVRAVKETEMEAVEAQSDSLVA</sequence>
<evidence type="ECO:0000313" key="5">
    <source>
        <dbReference type="RefSeq" id="XP_004502080.1"/>
    </source>
</evidence>
<gene>
    <name evidence="5" type="primary">LOC101488988</name>
</gene>
<comment type="similarity">
    <text evidence="1">Belongs to the PPR family. P subfamily.</text>
</comment>
<dbReference type="STRING" id="3827.A0A1S2YAU1"/>
<evidence type="ECO:0000256" key="3">
    <source>
        <dbReference type="PROSITE-ProRule" id="PRU00708"/>
    </source>
</evidence>
<dbReference type="OrthoDB" id="185373at2759"/>
<dbReference type="SUPFAM" id="SSF48452">
    <property type="entry name" value="TPR-like"/>
    <property type="match status" value="1"/>
</dbReference>
<reference evidence="5" key="2">
    <citation type="submission" date="2025-08" db="UniProtKB">
        <authorList>
            <consortium name="RefSeq"/>
        </authorList>
    </citation>
    <scope>IDENTIFICATION</scope>
    <source>
        <tissue evidence="5">Etiolated seedlings</tissue>
    </source>
</reference>
<dbReference type="Proteomes" id="UP000087171">
    <property type="component" value="Chromosome Ca5"/>
</dbReference>
<dbReference type="AlphaFoldDB" id="A0A1S2YAU1"/>
<dbReference type="Gene3D" id="1.25.40.10">
    <property type="entry name" value="Tetratricopeptide repeat domain"/>
    <property type="match status" value="3"/>
</dbReference>
<feature type="repeat" description="PPR" evidence="3">
    <location>
        <begin position="448"/>
        <end position="482"/>
    </location>
</feature>
<reference evidence="4" key="1">
    <citation type="journal article" date="2013" name="Nat. Biotechnol.">
        <title>Draft genome sequence of chickpea (Cicer arietinum) provides a resource for trait improvement.</title>
        <authorList>
            <person name="Varshney R.K."/>
            <person name="Song C."/>
            <person name="Saxena R.K."/>
            <person name="Azam S."/>
            <person name="Yu S."/>
            <person name="Sharpe A.G."/>
            <person name="Cannon S."/>
            <person name="Baek J."/>
            <person name="Rosen B.D."/>
            <person name="Tar'an B."/>
            <person name="Millan T."/>
            <person name="Zhang X."/>
            <person name="Ramsay L.D."/>
            <person name="Iwata A."/>
            <person name="Wang Y."/>
            <person name="Nelson W."/>
            <person name="Farmer A.D."/>
            <person name="Gaur P.M."/>
            <person name="Soderlund C."/>
            <person name="Penmetsa R.V."/>
            <person name="Xu C."/>
            <person name="Bharti A.K."/>
            <person name="He W."/>
            <person name="Winter P."/>
            <person name="Zhao S."/>
            <person name="Hane J.K."/>
            <person name="Carrasquilla-Garcia N."/>
            <person name="Condie J.A."/>
            <person name="Upadhyaya H.D."/>
            <person name="Luo M.C."/>
            <person name="Thudi M."/>
            <person name="Gowda C.L."/>
            <person name="Singh N.P."/>
            <person name="Lichtenzveig J."/>
            <person name="Gali K.K."/>
            <person name="Rubio J."/>
            <person name="Nadarajan N."/>
            <person name="Dolezel J."/>
            <person name="Bansal K.C."/>
            <person name="Xu X."/>
            <person name="Edwards D."/>
            <person name="Zhang G."/>
            <person name="Kahl G."/>
            <person name="Gil J."/>
            <person name="Singh K.B."/>
            <person name="Datta S.K."/>
            <person name="Jackson S.A."/>
            <person name="Wang J."/>
            <person name="Cook D.R."/>
        </authorList>
    </citation>
    <scope>NUCLEOTIDE SEQUENCE [LARGE SCALE GENOMIC DNA]</scope>
    <source>
        <strain evidence="4">cv. CDC Frontier</strain>
    </source>
</reference>
<dbReference type="eggNOG" id="KOG4197">
    <property type="taxonomic scope" value="Eukaryota"/>
</dbReference>
<feature type="repeat" description="PPR" evidence="3">
    <location>
        <begin position="378"/>
        <end position="412"/>
    </location>
</feature>
<evidence type="ECO:0000256" key="1">
    <source>
        <dbReference type="ARBA" id="ARBA00007626"/>
    </source>
</evidence>
<dbReference type="KEGG" id="cam:101488988"/>
<dbReference type="Pfam" id="PF13041">
    <property type="entry name" value="PPR_2"/>
    <property type="match status" value="1"/>
</dbReference>
<organism evidence="4 5">
    <name type="scientific">Cicer arietinum</name>
    <name type="common">Chickpea</name>
    <name type="synonym">Garbanzo</name>
    <dbReference type="NCBI Taxonomy" id="3827"/>
    <lineage>
        <taxon>Eukaryota</taxon>
        <taxon>Viridiplantae</taxon>
        <taxon>Streptophyta</taxon>
        <taxon>Embryophyta</taxon>
        <taxon>Tracheophyta</taxon>
        <taxon>Spermatophyta</taxon>
        <taxon>Magnoliopsida</taxon>
        <taxon>eudicotyledons</taxon>
        <taxon>Gunneridae</taxon>
        <taxon>Pentapetalae</taxon>
        <taxon>rosids</taxon>
        <taxon>fabids</taxon>
        <taxon>Fabales</taxon>
        <taxon>Fabaceae</taxon>
        <taxon>Papilionoideae</taxon>
        <taxon>50 kb inversion clade</taxon>
        <taxon>NPAAA clade</taxon>
        <taxon>Hologalegina</taxon>
        <taxon>IRL clade</taxon>
        <taxon>Cicereae</taxon>
        <taxon>Cicer</taxon>
    </lineage>
</organism>
<dbReference type="PaxDb" id="3827-XP_004502080.1"/>
<dbReference type="NCBIfam" id="TIGR00756">
    <property type="entry name" value="PPR"/>
    <property type="match status" value="3"/>
</dbReference>
<dbReference type="PANTHER" id="PTHR47939">
    <property type="entry name" value="MEMBRANE-ASSOCIATED SALT-INDUCIBLE PROTEIN-LIKE"/>
    <property type="match status" value="1"/>
</dbReference>